<dbReference type="InterPro" id="IPR004320">
    <property type="entry name" value="BPS1_pln"/>
</dbReference>
<accession>S8CFN0</accession>
<organism evidence="1 2">
    <name type="scientific">Genlisea aurea</name>
    <dbReference type="NCBI Taxonomy" id="192259"/>
    <lineage>
        <taxon>Eukaryota</taxon>
        <taxon>Viridiplantae</taxon>
        <taxon>Streptophyta</taxon>
        <taxon>Embryophyta</taxon>
        <taxon>Tracheophyta</taxon>
        <taxon>Spermatophyta</taxon>
        <taxon>Magnoliopsida</taxon>
        <taxon>eudicotyledons</taxon>
        <taxon>Gunneridae</taxon>
        <taxon>Pentapetalae</taxon>
        <taxon>asterids</taxon>
        <taxon>lamiids</taxon>
        <taxon>Lamiales</taxon>
        <taxon>Lentibulariaceae</taxon>
        <taxon>Genlisea</taxon>
    </lineage>
</organism>
<gene>
    <name evidence="1" type="ORF">M569_09047</name>
</gene>
<dbReference type="GO" id="GO:0048364">
    <property type="term" value="P:root development"/>
    <property type="evidence" value="ECO:0007669"/>
    <property type="project" value="InterPro"/>
</dbReference>
<dbReference type="Proteomes" id="UP000015453">
    <property type="component" value="Unassembled WGS sequence"/>
</dbReference>
<dbReference type="Pfam" id="PF03087">
    <property type="entry name" value="BPS1"/>
    <property type="match status" value="1"/>
</dbReference>
<name>S8CFN0_9LAMI</name>
<comment type="caution">
    <text evidence="1">The sequence shown here is derived from an EMBL/GenBank/DDBJ whole genome shotgun (WGS) entry which is preliminary data.</text>
</comment>
<evidence type="ECO:0000313" key="1">
    <source>
        <dbReference type="EMBL" id="EPS65729.1"/>
    </source>
</evidence>
<evidence type="ECO:0000313" key="2">
    <source>
        <dbReference type="Proteomes" id="UP000015453"/>
    </source>
</evidence>
<reference evidence="1 2" key="1">
    <citation type="journal article" date="2013" name="BMC Genomics">
        <title>The miniature genome of a carnivorous plant Genlisea aurea contains a low number of genes and short non-coding sequences.</title>
        <authorList>
            <person name="Leushkin E.V."/>
            <person name="Sutormin R.A."/>
            <person name="Nabieva E.R."/>
            <person name="Penin A.A."/>
            <person name="Kondrashov A.S."/>
            <person name="Logacheva M.D."/>
        </authorList>
    </citation>
    <scope>NUCLEOTIDE SEQUENCE [LARGE SCALE GENOMIC DNA]</scope>
</reference>
<dbReference type="EMBL" id="AUSU01004069">
    <property type="protein sequence ID" value="EPS65729.1"/>
    <property type="molecule type" value="Genomic_DNA"/>
</dbReference>
<dbReference type="GO" id="GO:0048367">
    <property type="term" value="P:shoot system development"/>
    <property type="evidence" value="ECO:0007669"/>
    <property type="project" value="InterPro"/>
</dbReference>
<evidence type="ECO:0008006" key="3">
    <source>
        <dbReference type="Google" id="ProtNLM"/>
    </source>
</evidence>
<dbReference type="PANTHER" id="PTHR31509">
    <property type="entry name" value="BPS1-LIKE PROTEIN"/>
    <property type="match status" value="1"/>
</dbReference>
<protein>
    <recommendedName>
        <fullName evidence="3">Protein BPS1, chloroplastic</fullName>
    </recommendedName>
</protein>
<dbReference type="AlphaFoldDB" id="S8CFN0"/>
<keyword evidence="2" id="KW-1185">Reference proteome</keyword>
<proteinExistence type="predicted"/>
<sequence length="333" mass="37242">MVWTHEPQKPFLLRIMSPKGSKMAPELLSLLDKFEETLETRIRDLIPTTGKDSFGLSWMSSAIETLCGIHSDILNFITAIDLPVPNWDDKWIDVYLENSVKLLDICNAFSSEISHLKQGNLFLQCALHNLNGAATENQLSRACSSLEQWKHHVSKKNPRLNNCFYVIDHLIRVLDQPKVKNSTKGKILMRAMYGAKVVTLSICSTFAAAFSGSSAKLMDLQVSETYLWAGTFAEFLTSANMEMRKRGSAGVLREVEAVDSSIENLTNSRGPTSISAELRETSEKLSEELYLVGEGVDRFFRVVLNGRDILLSNMKVGDGFKAVNKMGRSPMVR</sequence>
<dbReference type="OrthoDB" id="694709at2759"/>